<evidence type="ECO:0000313" key="2">
    <source>
        <dbReference type="EMBL" id="SFQ82689.1"/>
    </source>
</evidence>
<name>A0A1I6BP35_HYMAR</name>
<dbReference type="EMBL" id="FOXS01000010">
    <property type="protein sequence ID" value="SFQ82689.1"/>
    <property type="molecule type" value="Genomic_DNA"/>
</dbReference>
<feature type="chain" id="PRO_5011499387" description="YD repeat-containing protein" evidence="1">
    <location>
        <begin position="23"/>
        <end position="318"/>
    </location>
</feature>
<dbReference type="AlphaFoldDB" id="A0A1I6BP35"/>
<evidence type="ECO:0000313" key="3">
    <source>
        <dbReference type="Proteomes" id="UP000199029"/>
    </source>
</evidence>
<accession>A0A1I6BP35</accession>
<keyword evidence="3" id="KW-1185">Reference proteome</keyword>
<keyword evidence="1" id="KW-0732">Signal</keyword>
<organism evidence="2 3">
    <name type="scientific">Hymenobacter arizonensis</name>
    <name type="common">Siccationidurans arizonensis</name>
    <dbReference type="NCBI Taxonomy" id="1227077"/>
    <lineage>
        <taxon>Bacteria</taxon>
        <taxon>Pseudomonadati</taxon>
        <taxon>Bacteroidota</taxon>
        <taxon>Cytophagia</taxon>
        <taxon>Cytophagales</taxon>
        <taxon>Hymenobacteraceae</taxon>
        <taxon>Hymenobacter</taxon>
    </lineage>
</organism>
<sequence length="318" mass="36278">MRPLFMLLFLLGVCWPPRAVRAQQTLLSFNPGPVWAGRLEPVGEAFYLPASQRGLQQATTYLVYHGQRYLMKAVRYDSLGRLAAYDEYQLDVKEGQLTRRLARHVTYRTQVSGDSLTSEVTENWHLTSSSYVREWRIKGSIPPTEPLLGKGAKAQPLQTTAPSRLLATMKDRDGNYLWTWTREGTMHGGPLSPSHRYYGQGVSGGFIDAKARRFRATAGRGNTSLLWERRYVGRSPNYVEEGRSSFFSSGGATDRQVYQRKVKWRNGWCRTEQFTAFGEARIGERLPQFTIRHHYTFYLPPRKGTVRPSDSAVTSNKK</sequence>
<reference evidence="3" key="1">
    <citation type="submission" date="2016-10" db="EMBL/GenBank/DDBJ databases">
        <authorList>
            <person name="Varghese N."/>
            <person name="Submissions S."/>
        </authorList>
    </citation>
    <scope>NUCLEOTIDE SEQUENCE [LARGE SCALE GENOMIC DNA]</scope>
    <source>
        <strain evidence="3">OR362-8,ATCC BAA-1266,JCM 13504</strain>
    </source>
</reference>
<evidence type="ECO:0000256" key="1">
    <source>
        <dbReference type="SAM" id="SignalP"/>
    </source>
</evidence>
<feature type="signal peptide" evidence="1">
    <location>
        <begin position="1"/>
        <end position="22"/>
    </location>
</feature>
<gene>
    <name evidence="2" type="ORF">SAMN04515668_4866</name>
</gene>
<protein>
    <recommendedName>
        <fullName evidence="4">YD repeat-containing protein</fullName>
    </recommendedName>
</protein>
<evidence type="ECO:0008006" key="4">
    <source>
        <dbReference type="Google" id="ProtNLM"/>
    </source>
</evidence>
<proteinExistence type="predicted"/>
<dbReference type="Proteomes" id="UP000199029">
    <property type="component" value="Unassembled WGS sequence"/>
</dbReference>